<dbReference type="GO" id="GO:0046872">
    <property type="term" value="F:metal ion binding"/>
    <property type="evidence" value="ECO:0007669"/>
    <property type="project" value="UniProtKB-KW"/>
</dbReference>
<evidence type="ECO:0000256" key="1">
    <source>
        <dbReference type="ARBA" id="ARBA00022670"/>
    </source>
</evidence>
<evidence type="ECO:0000313" key="20">
    <source>
        <dbReference type="Proteomes" id="UP000437446"/>
    </source>
</evidence>
<dbReference type="InterPro" id="IPR051156">
    <property type="entry name" value="Mito/Outer_Membr_Metalloprot"/>
</dbReference>
<dbReference type="Proteomes" id="UP000285173">
    <property type="component" value="Unassembled WGS sequence"/>
</dbReference>
<protein>
    <submittedName>
        <fullName evidence="10">M48 family metalloprotease</fullName>
    </submittedName>
    <submittedName>
        <fullName evidence="15">M48 family peptidase</fullName>
    </submittedName>
    <submittedName>
        <fullName evidence="9">Peptidase M48</fullName>
    </submittedName>
</protein>
<proteinExistence type="inferred from homology"/>
<comment type="cofactor">
    <cofactor evidence="6">
        <name>Zn(2+)</name>
        <dbReference type="ChEBI" id="CHEBI:29105"/>
    </cofactor>
    <text evidence="6">Binds 1 zinc ion per subunit.</text>
</comment>
<evidence type="ECO:0000313" key="17">
    <source>
        <dbReference type="Proteomes" id="UP000285173"/>
    </source>
</evidence>
<evidence type="ECO:0000256" key="7">
    <source>
        <dbReference type="SAM" id="SignalP"/>
    </source>
</evidence>
<dbReference type="RefSeq" id="WP_005637001.1">
    <property type="nucleotide sequence ID" value="NZ_BAABYG010000001.1"/>
</dbReference>
<dbReference type="EMBL" id="QSEF01000006">
    <property type="protein sequence ID" value="RGZ49641.1"/>
    <property type="molecule type" value="Genomic_DNA"/>
</dbReference>
<keyword evidence="3 6" id="KW-0378">Hydrolase</keyword>
<dbReference type="PROSITE" id="PS51257">
    <property type="entry name" value="PROKAR_LIPOPROTEIN"/>
    <property type="match status" value="1"/>
</dbReference>
<evidence type="ECO:0000259" key="8">
    <source>
        <dbReference type="Pfam" id="PF01435"/>
    </source>
</evidence>
<dbReference type="AlphaFoldDB" id="A0A354MJ01"/>
<reference evidence="16 17" key="1">
    <citation type="submission" date="2018-08" db="EMBL/GenBank/DDBJ databases">
        <title>A genome reference for cultivated species of the human gut microbiota.</title>
        <authorList>
            <person name="Zou Y."/>
            <person name="Xue W."/>
            <person name="Luo G."/>
        </authorList>
    </citation>
    <scope>NUCLEOTIDE SEQUENCE [LARGE SCALE GENOMIC DNA]</scope>
    <source>
        <strain evidence="15 18">AM34-17</strain>
        <strain evidence="14 17">AM50-15</strain>
        <strain evidence="13 16">OM05-11AA</strain>
    </source>
</reference>
<evidence type="ECO:0000313" key="15">
    <source>
        <dbReference type="EMBL" id="RHC88392.1"/>
    </source>
</evidence>
<evidence type="ECO:0000313" key="9">
    <source>
        <dbReference type="EMBL" id="GKH74333.1"/>
    </source>
</evidence>
<dbReference type="InterPro" id="IPR001915">
    <property type="entry name" value="Peptidase_M48"/>
</dbReference>
<feature type="domain" description="Peptidase M48" evidence="8">
    <location>
        <begin position="86"/>
        <end position="253"/>
    </location>
</feature>
<dbReference type="Proteomes" id="UP001055114">
    <property type="component" value="Unassembled WGS sequence"/>
</dbReference>
<dbReference type="Proteomes" id="UP000434916">
    <property type="component" value="Unassembled WGS sequence"/>
</dbReference>
<dbReference type="GO" id="GO:0016020">
    <property type="term" value="C:membrane"/>
    <property type="evidence" value="ECO:0007669"/>
    <property type="project" value="TreeGrafter"/>
</dbReference>
<sequence>MKKITSLFVAMLLLLSSCGSVPLTGRKQVLLVSDQEVLSSSLTQYSDYMKSAKKSSSKDGAAMVTRVGKKIAAATEQYLRNNGLESEIKNFAWEFNLVNDPQVNAFCMPGGKIVVYEGLMQLVSSDDELAVVVGHEVAHAVAKHSNERMSQQLMAQYGAQILGQALSNKSAAVQKIGASVYGLGAQYGVMLPFSRKHESEADYMGLVFMAMAGYNPAVAVNFWQKMSAGKSGSTPEFMSTHPSDATRINEIKQHLPEIEKYRVKK</sequence>
<keyword evidence="19" id="KW-1185">Reference proteome</keyword>
<evidence type="ECO:0000313" key="14">
    <source>
        <dbReference type="EMBL" id="RGZ49641.1"/>
    </source>
</evidence>
<dbReference type="GO" id="GO:0004222">
    <property type="term" value="F:metalloendopeptidase activity"/>
    <property type="evidence" value="ECO:0007669"/>
    <property type="project" value="InterPro"/>
</dbReference>
<comment type="caution">
    <text evidence="15">The sequence shown here is derived from an EMBL/GenBank/DDBJ whole genome shotgun (WGS) entry which is preliminary data.</text>
</comment>
<dbReference type="Proteomes" id="UP000261088">
    <property type="component" value="Unassembled WGS sequence"/>
</dbReference>
<dbReference type="CDD" id="cd07331">
    <property type="entry name" value="M48C_Oma1_like"/>
    <property type="match status" value="1"/>
</dbReference>
<keyword evidence="1 6" id="KW-0645">Protease</keyword>
<reference evidence="9" key="3">
    <citation type="submission" date="2022-01" db="EMBL/GenBank/DDBJ databases">
        <title>Novel bile acid biosynthetic pathways are enriched in the microbiome of centenarians.</title>
        <authorList>
            <person name="Sato Y."/>
            <person name="Atarashi K."/>
            <person name="Plichta R.D."/>
            <person name="Arai Y."/>
            <person name="Sasajima S."/>
            <person name="Kearney M.S."/>
            <person name="Suda W."/>
            <person name="Takeshita K."/>
            <person name="Sasaki T."/>
            <person name="Okamoto S."/>
            <person name="Skelly N.A."/>
            <person name="Okamura Y."/>
            <person name="Vlamakis H."/>
            <person name="Li Y."/>
            <person name="Tanoue T."/>
            <person name="Takei H."/>
            <person name="Nittono H."/>
            <person name="Narushima S."/>
            <person name="Irie J."/>
            <person name="Itoh H."/>
            <person name="Moriya K."/>
            <person name="Sugiura Y."/>
            <person name="Suematsu M."/>
            <person name="Moritoki N."/>
            <person name="Shibata S."/>
            <person name="Littman R.D."/>
            <person name="Fischbach A.M."/>
            <person name="Uwamino Y."/>
            <person name="Inoue T."/>
            <person name="Honda A."/>
            <person name="Hattori M."/>
            <person name="Murai T."/>
            <person name="Xavier J.R."/>
            <person name="Hirose N."/>
            <person name="Honda K."/>
        </authorList>
    </citation>
    <scope>NUCLEOTIDE SEQUENCE</scope>
    <source>
        <strain evidence="9">CE91-St3</strain>
    </source>
</reference>
<dbReference type="PANTHER" id="PTHR22726">
    <property type="entry name" value="METALLOENDOPEPTIDASE OMA1"/>
    <property type="match status" value="1"/>
</dbReference>
<gene>
    <name evidence="9" type="ORF">CE91St3_41960</name>
    <name evidence="15" type="ORF">DW828_05960</name>
    <name evidence="14" type="ORF">DW986_05035</name>
    <name evidence="13" type="ORF">DXB61_10555</name>
    <name evidence="10" type="ORF">GMD66_15135</name>
    <name evidence="11" type="ORF">GMD82_07135</name>
    <name evidence="12" type="ORF">GMD92_04575</name>
</gene>
<dbReference type="EMBL" id="WNCR01000008">
    <property type="protein sequence ID" value="MTU30521.1"/>
    <property type="molecule type" value="Genomic_DNA"/>
</dbReference>
<evidence type="ECO:0000313" key="16">
    <source>
        <dbReference type="Proteomes" id="UP000261088"/>
    </source>
</evidence>
<evidence type="ECO:0000313" key="21">
    <source>
        <dbReference type="Proteomes" id="UP000448908"/>
    </source>
</evidence>
<accession>A0A354MJ01</accession>
<evidence type="ECO:0000313" key="18">
    <source>
        <dbReference type="Proteomes" id="UP000286260"/>
    </source>
</evidence>
<evidence type="ECO:0000256" key="5">
    <source>
        <dbReference type="ARBA" id="ARBA00023049"/>
    </source>
</evidence>
<dbReference type="Proteomes" id="UP000448908">
    <property type="component" value="Unassembled WGS sequence"/>
</dbReference>
<dbReference type="STRING" id="46503.ERS852463_01787"/>
<dbReference type="EMBL" id="WNCN01000007">
    <property type="protein sequence ID" value="MTU39264.1"/>
    <property type="molecule type" value="Genomic_DNA"/>
</dbReference>
<feature type="signal peptide" evidence="7">
    <location>
        <begin position="1"/>
        <end position="22"/>
    </location>
</feature>
<evidence type="ECO:0000256" key="6">
    <source>
        <dbReference type="RuleBase" id="RU003983"/>
    </source>
</evidence>
<dbReference type="EMBL" id="QSUP01000011">
    <property type="protein sequence ID" value="RGN51535.1"/>
    <property type="molecule type" value="Genomic_DNA"/>
</dbReference>
<dbReference type="EMBL" id="BQNZ01000009">
    <property type="protein sequence ID" value="GKH74333.1"/>
    <property type="molecule type" value="Genomic_DNA"/>
</dbReference>
<evidence type="ECO:0000313" key="19">
    <source>
        <dbReference type="Proteomes" id="UP000434916"/>
    </source>
</evidence>
<evidence type="ECO:0000313" key="10">
    <source>
        <dbReference type="EMBL" id="MTU30521.1"/>
    </source>
</evidence>
<reference evidence="19 20" key="2">
    <citation type="journal article" date="2019" name="Nat. Med.">
        <title>A library of human gut bacterial isolates paired with longitudinal multiomics data enables mechanistic microbiome research.</title>
        <authorList>
            <person name="Poyet M."/>
            <person name="Groussin M."/>
            <person name="Gibbons S.M."/>
            <person name="Avila-Pacheco J."/>
            <person name="Jiang X."/>
            <person name="Kearney S.M."/>
            <person name="Perrotta A.R."/>
            <person name="Berdy B."/>
            <person name="Zhao S."/>
            <person name="Lieberman T.D."/>
            <person name="Swanson P.K."/>
            <person name="Smith M."/>
            <person name="Roesemann S."/>
            <person name="Alexander J.E."/>
            <person name="Rich S.A."/>
            <person name="Livny J."/>
            <person name="Vlamakis H."/>
            <person name="Clish C."/>
            <person name="Bullock K."/>
            <person name="Deik A."/>
            <person name="Scott J."/>
            <person name="Pierce K.A."/>
            <person name="Xavier R.J."/>
            <person name="Alm E.J."/>
        </authorList>
    </citation>
    <scope>NUCLEOTIDE SEQUENCE [LARGE SCALE GENOMIC DNA]</scope>
    <source>
        <strain evidence="12 21">BIOML-A16</strain>
        <strain evidence="10 20">BIOML-A25</strain>
        <strain evidence="11 19">BIOML-A29</strain>
    </source>
</reference>
<evidence type="ECO:0000313" key="12">
    <source>
        <dbReference type="EMBL" id="MTU68367.1"/>
    </source>
</evidence>
<dbReference type="Gene3D" id="3.30.2010.10">
    <property type="entry name" value="Metalloproteases ('zincins'), catalytic domain"/>
    <property type="match status" value="1"/>
</dbReference>
<evidence type="ECO:0000256" key="4">
    <source>
        <dbReference type="ARBA" id="ARBA00022833"/>
    </source>
</evidence>
<dbReference type="PANTHER" id="PTHR22726:SF1">
    <property type="entry name" value="METALLOENDOPEPTIDASE OMA1, MITOCHONDRIAL"/>
    <property type="match status" value="1"/>
</dbReference>
<dbReference type="GeneID" id="49203040"/>
<evidence type="ECO:0000313" key="13">
    <source>
        <dbReference type="EMBL" id="RGN51535.1"/>
    </source>
</evidence>
<dbReference type="EMBL" id="QSII01000005">
    <property type="protein sequence ID" value="RHC88392.1"/>
    <property type="molecule type" value="Genomic_DNA"/>
</dbReference>
<dbReference type="Proteomes" id="UP000437446">
    <property type="component" value="Unassembled WGS sequence"/>
</dbReference>
<feature type="chain" id="PRO_5044584876" evidence="7">
    <location>
        <begin position="23"/>
        <end position="265"/>
    </location>
</feature>
<dbReference type="Pfam" id="PF01435">
    <property type="entry name" value="Peptidase_M48"/>
    <property type="match status" value="1"/>
</dbReference>
<comment type="similarity">
    <text evidence="6">Belongs to the peptidase M48 family.</text>
</comment>
<evidence type="ECO:0000256" key="3">
    <source>
        <dbReference type="ARBA" id="ARBA00022801"/>
    </source>
</evidence>
<evidence type="ECO:0000313" key="11">
    <source>
        <dbReference type="EMBL" id="MTU39264.1"/>
    </source>
</evidence>
<keyword evidence="4 6" id="KW-0862">Zinc</keyword>
<keyword evidence="5 6" id="KW-0482">Metalloprotease</keyword>
<dbReference type="Proteomes" id="UP000286260">
    <property type="component" value="Unassembled WGS sequence"/>
</dbReference>
<dbReference type="GO" id="GO:0051603">
    <property type="term" value="P:proteolysis involved in protein catabolic process"/>
    <property type="evidence" value="ECO:0007669"/>
    <property type="project" value="TreeGrafter"/>
</dbReference>
<dbReference type="EMBL" id="WNDA01000005">
    <property type="protein sequence ID" value="MTU68367.1"/>
    <property type="molecule type" value="Genomic_DNA"/>
</dbReference>
<evidence type="ECO:0000256" key="2">
    <source>
        <dbReference type="ARBA" id="ARBA00022723"/>
    </source>
</evidence>
<keyword evidence="2" id="KW-0479">Metal-binding</keyword>
<organism evidence="15 18">
    <name type="scientific">Parabacteroides merdae</name>
    <dbReference type="NCBI Taxonomy" id="46503"/>
    <lineage>
        <taxon>Bacteria</taxon>
        <taxon>Pseudomonadati</taxon>
        <taxon>Bacteroidota</taxon>
        <taxon>Bacteroidia</taxon>
        <taxon>Bacteroidales</taxon>
        <taxon>Tannerellaceae</taxon>
        <taxon>Parabacteroides</taxon>
    </lineage>
</organism>
<name>A0A354MJ01_9BACT</name>
<dbReference type="OrthoDB" id="9810445at2"/>
<keyword evidence="7" id="KW-0732">Signal</keyword>